<comment type="caution">
    <text evidence="2">The sequence shown here is derived from an EMBL/GenBank/DDBJ whole genome shotgun (WGS) entry which is preliminary data.</text>
</comment>
<dbReference type="Proteomes" id="UP000186817">
    <property type="component" value="Unassembled WGS sequence"/>
</dbReference>
<evidence type="ECO:0000256" key="1">
    <source>
        <dbReference type="SAM" id="SignalP"/>
    </source>
</evidence>
<dbReference type="OrthoDB" id="438153at2759"/>
<evidence type="ECO:0008006" key="4">
    <source>
        <dbReference type="Google" id="ProtNLM"/>
    </source>
</evidence>
<feature type="chain" id="PRO_5012796646" description="Right handed beta helix domain-containing protein" evidence="1">
    <location>
        <begin position="20"/>
        <end position="579"/>
    </location>
</feature>
<dbReference type="EMBL" id="LSRX01001656">
    <property type="protein sequence ID" value="OLP78142.1"/>
    <property type="molecule type" value="Genomic_DNA"/>
</dbReference>
<keyword evidence="3" id="KW-1185">Reference proteome</keyword>
<gene>
    <name evidence="2" type="ORF">AK812_SmicGene41717</name>
</gene>
<dbReference type="AlphaFoldDB" id="A0A1Q9C5E4"/>
<reference evidence="2 3" key="1">
    <citation type="submission" date="2016-02" db="EMBL/GenBank/DDBJ databases">
        <title>Genome analysis of coral dinoflagellate symbionts highlights evolutionary adaptations to a symbiotic lifestyle.</title>
        <authorList>
            <person name="Aranda M."/>
            <person name="Li Y."/>
            <person name="Liew Y.J."/>
            <person name="Baumgarten S."/>
            <person name="Simakov O."/>
            <person name="Wilson M."/>
            <person name="Piel J."/>
            <person name="Ashoor H."/>
            <person name="Bougouffa S."/>
            <person name="Bajic V.B."/>
            <person name="Ryu T."/>
            <person name="Ravasi T."/>
            <person name="Bayer T."/>
            <person name="Micklem G."/>
            <person name="Kim H."/>
            <person name="Bhak J."/>
            <person name="Lajeunesse T.C."/>
            <person name="Voolstra C.R."/>
        </authorList>
    </citation>
    <scope>NUCLEOTIDE SEQUENCE [LARGE SCALE GENOMIC DNA]</scope>
    <source>
        <strain evidence="2 3">CCMP2467</strain>
    </source>
</reference>
<feature type="signal peptide" evidence="1">
    <location>
        <begin position="1"/>
        <end position="19"/>
    </location>
</feature>
<protein>
    <recommendedName>
        <fullName evidence="4">Right handed beta helix domain-containing protein</fullName>
    </recommendedName>
</protein>
<dbReference type="SUPFAM" id="SSF51126">
    <property type="entry name" value="Pectin lyase-like"/>
    <property type="match status" value="1"/>
</dbReference>
<evidence type="ECO:0000313" key="2">
    <source>
        <dbReference type="EMBL" id="OLP78142.1"/>
    </source>
</evidence>
<name>A0A1Q9C5E4_SYMMI</name>
<proteinExistence type="predicted"/>
<sequence length="579" mass="61079">MAPGIFNPILLRLWITGCALRHAGEDSQQPHGTEVASGALQANYPACEGLPSSGSHVIDASLNLSVSCTWHGGPGLQVTLEKPLNFLGSLVLTGEMQLMGTATHKTDGPCITVHGKMSMIAANVSFVGCRSGFQEGKGGALFIHEDLLASNSSVKFENCAARGQGGGLYTKGSLLQEGSSTMVFESCTAEGGGLRASGFTQEAESSVLFEHCSAQFGAMARLLLTGGGMQSFEIAMKTTPTSALDMGIWALSQSLERWARLQKSTFLYCFDDDVTSLSVGLGKLGSDNILGNNHGCSDPAVIAWLLQVLARSFDFIGMQATSNLGFARLLVNDLRSKFWYCTGACFGYCLSSLSMEDLHIDFVGVGEDVVRPILVSYQSVVRLVLKDQRWAVTSSTGGGIFVPQDYSYQQEAGSSALFQHCTATQRGGGLFTEGSFSQEGPSSVVFEGCAADGDAGCAYARNMSLGPKSSARFRDCAAENTGGCLFSWHYRQEAGSSAIFENCSAEEGGGLRALSFQQDSGSSATFDNCRAEKSGGGVKALQFLRQGPKSSLRFKACTAEGDGGGGGLHTPDYRQDVGS</sequence>
<dbReference type="InterPro" id="IPR011050">
    <property type="entry name" value="Pectin_lyase_fold/virulence"/>
</dbReference>
<evidence type="ECO:0000313" key="3">
    <source>
        <dbReference type="Proteomes" id="UP000186817"/>
    </source>
</evidence>
<accession>A0A1Q9C5E4</accession>
<keyword evidence="1" id="KW-0732">Signal</keyword>
<organism evidence="2 3">
    <name type="scientific">Symbiodinium microadriaticum</name>
    <name type="common">Dinoflagellate</name>
    <name type="synonym">Zooxanthella microadriatica</name>
    <dbReference type="NCBI Taxonomy" id="2951"/>
    <lineage>
        <taxon>Eukaryota</taxon>
        <taxon>Sar</taxon>
        <taxon>Alveolata</taxon>
        <taxon>Dinophyceae</taxon>
        <taxon>Suessiales</taxon>
        <taxon>Symbiodiniaceae</taxon>
        <taxon>Symbiodinium</taxon>
    </lineage>
</organism>